<feature type="transmembrane region" description="Helical" evidence="5">
    <location>
        <begin position="33"/>
        <end position="51"/>
    </location>
</feature>
<accession>A0A9K3CUR6</accession>
<dbReference type="OrthoDB" id="27214at2759"/>
<gene>
    <name evidence="7" type="ORF">KIPB_003868</name>
</gene>
<reference evidence="7 8" key="1">
    <citation type="journal article" date="2018" name="PLoS ONE">
        <title>The draft genome of Kipferlia bialata reveals reductive genome evolution in fornicate parasites.</title>
        <authorList>
            <person name="Tanifuji G."/>
            <person name="Takabayashi S."/>
            <person name="Kume K."/>
            <person name="Takagi M."/>
            <person name="Nakayama T."/>
            <person name="Kamikawa R."/>
            <person name="Inagaki Y."/>
            <person name="Hashimoto T."/>
        </authorList>
    </citation>
    <scope>NUCLEOTIDE SEQUENCE [LARGE SCALE GENOMIC DNA]</scope>
    <source>
        <strain evidence="7">NY0173</strain>
    </source>
</reference>
<dbReference type="InterPro" id="IPR052766">
    <property type="entry name" value="S41A_metabolite_peptidase"/>
</dbReference>
<comment type="subcellular location">
    <subcellularLocation>
        <location evidence="1">Membrane</location>
        <topology evidence="1">Multi-pass membrane protein</topology>
    </subcellularLocation>
</comment>
<dbReference type="SUPFAM" id="SSF52096">
    <property type="entry name" value="ClpP/crotonase"/>
    <property type="match status" value="1"/>
</dbReference>
<dbReference type="GO" id="GO:0008236">
    <property type="term" value="F:serine-type peptidase activity"/>
    <property type="evidence" value="ECO:0007669"/>
    <property type="project" value="InterPro"/>
</dbReference>
<dbReference type="InterPro" id="IPR029045">
    <property type="entry name" value="ClpP/crotonase-like_dom_sf"/>
</dbReference>
<evidence type="ECO:0000256" key="5">
    <source>
        <dbReference type="SAM" id="Phobius"/>
    </source>
</evidence>
<evidence type="ECO:0000256" key="2">
    <source>
        <dbReference type="ARBA" id="ARBA00022692"/>
    </source>
</evidence>
<dbReference type="PANTHER" id="PTHR37049:SF4">
    <property type="entry name" value="RHODANESE DOMAIN-CONTAINING PROTEIN"/>
    <property type="match status" value="1"/>
</dbReference>
<dbReference type="Pfam" id="PF12698">
    <property type="entry name" value="ABC2_membrane_3"/>
    <property type="match status" value="1"/>
</dbReference>
<dbReference type="EMBL" id="BDIP01000779">
    <property type="protein sequence ID" value="GIQ82688.1"/>
    <property type="molecule type" value="Genomic_DNA"/>
</dbReference>
<keyword evidence="3 5" id="KW-1133">Transmembrane helix</keyword>
<name>A0A9K3CUR6_9EUKA</name>
<feature type="transmembrane region" description="Helical" evidence="5">
    <location>
        <begin position="227"/>
        <end position="248"/>
    </location>
</feature>
<dbReference type="Proteomes" id="UP000265618">
    <property type="component" value="Unassembled WGS sequence"/>
</dbReference>
<evidence type="ECO:0000313" key="8">
    <source>
        <dbReference type="Proteomes" id="UP000265618"/>
    </source>
</evidence>
<keyword evidence="8" id="KW-1185">Reference proteome</keyword>
<sequence>MDTGESLSGFRLFKEHFNALFTFHFTLLKRNSTSLIGIVIMAVYMAFIAGMNNVSSSSTDLSWTPMGDASFLCSDTDGCTDILYAPSGDTDVAALIASTTAIIEENLNLAAGTVTTMGFDTNADMYAYAKLSANAGLVASAIYVDPTTLVLDSAEGADVIDVQFYMPLDSGQTTIVAASSAAYKSSGYLLLQTAFNQAVLSKTLDRQVSIDMSTAPLPVSAQSSVMMMPYFALFVLFISAQFAAMRYAQEREGGMKQAVVGAGISRSAYWVSHLCCSMIEMSIAIVVLCIAFYMFGISKALDTTMLGVVLLVGMPSYAGVVLCLAVLCRTKKGAGAMVSLVMILFIMLSMVSMLIWGLDAVWQVLCIVFVPCMSSSLPATGVCIETKGHTVALQKHMEDTAHITRETETRLDTTTATIERLSTELAEQSESAQKRQREIEFLWQQDYPSEYDMHIALAQLFKRLKDPHSVYVPPSCFNILYWAHPVALGTSLDTDAGEQKIYLRNLPSNYSFVSLQYVQQLLTDDTAKAQLLLSMLAEEAEVTGITINTATGILGEKMDPMVAVRDFADRQVYISKNAAVRFDQAIRSDWYLRGKMYEAPPHSITYTVLHGGVEVNMEVPFFGVSPQMLTSPEDLMSFCPIRDGAFVTAPEPTQRLVEMQAPPPSPVQGTAEREAEAVGSALNAMRGSLPTGTAKTAVASDLRRVFVANKLSLYMYEPDGTDYVAILQIPSFSPSSPTQWRLDLLTALDLISESTAEYLVVDLRYNGGGYVCLGVMLDFLLNPDASHPSSGLYDIKKTPVTDAVLPAMEGDDQNYEYVSHTPRDLAYFADTDRTKTFTNSFYGEPGASVSTDVFENGYYDTHTFCAMDFFNEDGTRNGQLGETARWARPLPPTNILFVTAGYCGSTCGCTVARAKEMGIGKTVAVGGLWVKDQLTGDMVIDADNALSVVSFPGGSVLDSDYVTSVMEEYGVEPDTLHGLPGPMPRDNYLRFPYHEIYSSLETDKVLEFSDIQPDFHIPFWPGAGQGSAESLPLMLEAVLPVFNMHAPWEAQLSPACSTSNHAVNGQVWNEESGSFDGDCSIMWCQDGYYPDGGVCEVQPPTDFGTVHLWPLLLLIFVVIIFLLCLAYTLVKKRRTMSEQRKSLIGNGTELGQAV</sequence>
<feature type="transmembrane region" description="Helical" evidence="5">
    <location>
        <begin position="305"/>
        <end position="328"/>
    </location>
</feature>
<protein>
    <recommendedName>
        <fullName evidence="6">ABC-2 type transporter transmembrane domain-containing protein</fullName>
    </recommendedName>
</protein>
<evidence type="ECO:0000313" key="7">
    <source>
        <dbReference type="EMBL" id="GIQ82688.1"/>
    </source>
</evidence>
<keyword evidence="2 5" id="KW-0812">Transmembrane</keyword>
<proteinExistence type="predicted"/>
<dbReference type="InterPro" id="IPR013525">
    <property type="entry name" value="ABC2_TM"/>
</dbReference>
<keyword evidence="4 5" id="KW-0472">Membrane</keyword>
<dbReference type="GO" id="GO:0016020">
    <property type="term" value="C:membrane"/>
    <property type="evidence" value="ECO:0007669"/>
    <property type="project" value="UniProtKB-SubCell"/>
</dbReference>
<evidence type="ECO:0000256" key="3">
    <source>
        <dbReference type="ARBA" id="ARBA00022989"/>
    </source>
</evidence>
<dbReference type="Gene3D" id="3.90.226.10">
    <property type="entry name" value="2-enoyl-CoA Hydratase, Chain A, domain 1"/>
    <property type="match status" value="1"/>
</dbReference>
<feature type="domain" description="ABC-2 type transporter transmembrane" evidence="6">
    <location>
        <begin position="155"/>
        <end position="363"/>
    </location>
</feature>
<evidence type="ECO:0000256" key="1">
    <source>
        <dbReference type="ARBA" id="ARBA00004141"/>
    </source>
</evidence>
<evidence type="ECO:0000256" key="4">
    <source>
        <dbReference type="ARBA" id="ARBA00023136"/>
    </source>
</evidence>
<feature type="transmembrane region" description="Helical" evidence="5">
    <location>
        <begin position="340"/>
        <end position="365"/>
    </location>
</feature>
<organism evidence="7 8">
    <name type="scientific">Kipferlia bialata</name>
    <dbReference type="NCBI Taxonomy" id="797122"/>
    <lineage>
        <taxon>Eukaryota</taxon>
        <taxon>Metamonada</taxon>
        <taxon>Carpediemonas-like organisms</taxon>
        <taxon>Kipferlia</taxon>
    </lineage>
</organism>
<comment type="caution">
    <text evidence="7">The sequence shown here is derived from an EMBL/GenBank/DDBJ whole genome shotgun (WGS) entry which is preliminary data.</text>
</comment>
<feature type="transmembrane region" description="Helical" evidence="5">
    <location>
        <begin position="1108"/>
        <end position="1130"/>
    </location>
</feature>
<dbReference type="GO" id="GO:0140359">
    <property type="term" value="F:ABC-type transporter activity"/>
    <property type="evidence" value="ECO:0007669"/>
    <property type="project" value="InterPro"/>
</dbReference>
<evidence type="ECO:0000259" key="6">
    <source>
        <dbReference type="Pfam" id="PF12698"/>
    </source>
</evidence>
<dbReference type="AlphaFoldDB" id="A0A9K3CUR6"/>
<dbReference type="GO" id="GO:0006508">
    <property type="term" value="P:proteolysis"/>
    <property type="evidence" value="ECO:0007669"/>
    <property type="project" value="InterPro"/>
</dbReference>
<dbReference type="PANTHER" id="PTHR37049">
    <property type="entry name" value="PEPTIDASE S41 FAMILY PROTEIN"/>
    <property type="match status" value="1"/>
</dbReference>
<feature type="transmembrane region" description="Helical" evidence="5">
    <location>
        <begin position="269"/>
        <end position="293"/>
    </location>
</feature>